<evidence type="ECO:0000313" key="3">
    <source>
        <dbReference type="Proteomes" id="UP000799770"/>
    </source>
</evidence>
<reference evidence="2" key="1">
    <citation type="journal article" date="2020" name="Stud. Mycol.">
        <title>101 Dothideomycetes genomes: a test case for predicting lifestyles and emergence of pathogens.</title>
        <authorList>
            <person name="Haridas S."/>
            <person name="Albert R."/>
            <person name="Binder M."/>
            <person name="Bloem J."/>
            <person name="Labutti K."/>
            <person name="Salamov A."/>
            <person name="Andreopoulos B."/>
            <person name="Baker S."/>
            <person name="Barry K."/>
            <person name="Bills G."/>
            <person name="Bluhm B."/>
            <person name="Cannon C."/>
            <person name="Castanera R."/>
            <person name="Culley D."/>
            <person name="Daum C."/>
            <person name="Ezra D."/>
            <person name="Gonzalez J."/>
            <person name="Henrissat B."/>
            <person name="Kuo A."/>
            <person name="Liang C."/>
            <person name="Lipzen A."/>
            <person name="Lutzoni F."/>
            <person name="Magnuson J."/>
            <person name="Mondo S."/>
            <person name="Nolan M."/>
            <person name="Ohm R."/>
            <person name="Pangilinan J."/>
            <person name="Park H.-J."/>
            <person name="Ramirez L."/>
            <person name="Alfaro M."/>
            <person name="Sun H."/>
            <person name="Tritt A."/>
            <person name="Yoshinaga Y."/>
            <person name="Zwiers L.-H."/>
            <person name="Turgeon B."/>
            <person name="Goodwin S."/>
            <person name="Spatafora J."/>
            <person name="Crous P."/>
            <person name="Grigoriev I."/>
        </authorList>
    </citation>
    <scope>NUCLEOTIDE SEQUENCE</scope>
    <source>
        <strain evidence="2">CBS 627.86</strain>
    </source>
</reference>
<dbReference type="EMBL" id="ML977322">
    <property type="protein sequence ID" value="KAF2115643.1"/>
    <property type="molecule type" value="Genomic_DNA"/>
</dbReference>
<dbReference type="AlphaFoldDB" id="A0A6A5Z9Q4"/>
<protein>
    <submittedName>
        <fullName evidence="2">Uncharacterized protein</fullName>
    </submittedName>
</protein>
<keyword evidence="3" id="KW-1185">Reference proteome</keyword>
<dbReference type="OrthoDB" id="3798487at2759"/>
<gene>
    <name evidence="2" type="ORF">BDV96DRAFT_658896</name>
</gene>
<sequence>MHISKPSELRQYPNNEQLVRANKDTMSRIVPSTVPAKLVFPEQTLQAYNDWMQCQNPSGVVILDKVRIPDHEEFFQFGKWQQQDNQVDCPKDHPRHPASATRFPDLCPICTMQVYTRYLKLMTNAWALMNGGRGTVQERSNREYQQVKAAWYYAKKEFTNADFRMEKSMQQELEWEEQHPDTDTSATFSASKAMGMAMMMDSFPHSDDQEASTVSEKKRPRKQKSVHFAPDVVFNDEIARPKSRFSRKSPVYRPGRHACPSADGWQNNSYATSMRVTLMQLKVFLTFDESDLDTNKVNHRDCQGLLANHELCNIVLHEIKGFMKTESLEYRRDFKSLVNNSDAILILNPKKTQSHEEITYGFEDLMVFCVPEEEEEEPYNVPLPDDAEPMDVDEPTVESPRVTLDVCPLKTHLDVPSTLADLLKRTDSLRRERRIEFERRKK</sequence>
<feature type="region of interest" description="Disordered" evidence="1">
    <location>
        <begin position="202"/>
        <end position="226"/>
    </location>
</feature>
<proteinExistence type="predicted"/>
<accession>A0A6A5Z9Q4</accession>
<evidence type="ECO:0000256" key="1">
    <source>
        <dbReference type="SAM" id="MobiDB-lite"/>
    </source>
</evidence>
<evidence type="ECO:0000313" key="2">
    <source>
        <dbReference type="EMBL" id="KAF2115643.1"/>
    </source>
</evidence>
<organism evidence="2 3">
    <name type="scientific">Lophiotrema nucula</name>
    <dbReference type="NCBI Taxonomy" id="690887"/>
    <lineage>
        <taxon>Eukaryota</taxon>
        <taxon>Fungi</taxon>
        <taxon>Dikarya</taxon>
        <taxon>Ascomycota</taxon>
        <taxon>Pezizomycotina</taxon>
        <taxon>Dothideomycetes</taxon>
        <taxon>Pleosporomycetidae</taxon>
        <taxon>Pleosporales</taxon>
        <taxon>Lophiotremataceae</taxon>
        <taxon>Lophiotrema</taxon>
    </lineage>
</organism>
<dbReference type="Proteomes" id="UP000799770">
    <property type="component" value="Unassembled WGS sequence"/>
</dbReference>
<name>A0A6A5Z9Q4_9PLEO</name>